<evidence type="ECO:0000256" key="2">
    <source>
        <dbReference type="ARBA" id="ARBA00022473"/>
    </source>
</evidence>
<dbReference type="PANTHER" id="PTHR31496">
    <property type="entry name" value="TRANSCRIPTION FACTOR KAN2-RELATED"/>
    <property type="match status" value="1"/>
</dbReference>
<evidence type="ECO:0000256" key="5">
    <source>
        <dbReference type="ARBA" id="ARBA00023163"/>
    </source>
</evidence>
<evidence type="ECO:0000313" key="10">
    <source>
        <dbReference type="Proteomes" id="UP000593562"/>
    </source>
</evidence>
<keyword evidence="10" id="KW-1185">Reference proteome</keyword>
<keyword evidence="2" id="KW-0217">Developmental protein</keyword>
<evidence type="ECO:0000259" key="8">
    <source>
        <dbReference type="Pfam" id="PF00249"/>
    </source>
</evidence>
<keyword evidence="6" id="KW-0539">Nucleus</keyword>
<dbReference type="AlphaFoldDB" id="A0A7J7CJ05"/>
<dbReference type="NCBIfam" id="TIGR01557">
    <property type="entry name" value="myb_SHAQKYF"/>
    <property type="match status" value="1"/>
</dbReference>
<name>A0A7J7CJ05_TRIWF</name>
<dbReference type="EMBL" id="JAAARO010000016">
    <property type="protein sequence ID" value="KAF5734053.1"/>
    <property type="molecule type" value="Genomic_DNA"/>
</dbReference>
<evidence type="ECO:0000256" key="3">
    <source>
        <dbReference type="ARBA" id="ARBA00022782"/>
    </source>
</evidence>
<sequence length="379" mass="42330">MSSSLNPIVPDLSLHISLPNSAPSSICTTTNEPDSSLGLKSLSEGAAAAADTELCLARNRNSSSAMEAESPWRRSRREDQRNHLFQCNQGISVLDLSGLRPIKGIPVYNNNNHIEMDPRFRFYQAPSGGGGRFNGITMEALRQQQHRYYNNNYQYGYSGTDQYSSSSYNGLMMRSRLLLPNKLHNKRNTRAPRMRWTSSLHSRFVHAVELLGGHERATPKSVLELMDVKDLTLAHVKSHLQMYRTVKSTDTPVASSDGSGEEHVLSVSSSTSSVHQNTNILLNRRGASMEHENGYPSNNINLWSNYSSRGAWTTPTNSRNHDVLAPDTGLFSQQTVGHQFEGSNFSRSKSFVRSNTQLNTNPSLEFTLGRPDCHTKQHY</sequence>
<dbReference type="GO" id="GO:0010158">
    <property type="term" value="P:abaxial cell fate specification"/>
    <property type="evidence" value="ECO:0007669"/>
    <property type="project" value="InterPro"/>
</dbReference>
<dbReference type="Gene3D" id="1.10.10.60">
    <property type="entry name" value="Homeodomain-like"/>
    <property type="match status" value="1"/>
</dbReference>
<keyword evidence="3" id="KW-0221">Differentiation</keyword>
<dbReference type="InterPro" id="IPR009057">
    <property type="entry name" value="Homeodomain-like_sf"/>
</dbReference>
<organism evidence="9 10">
    <name type="scientific">Tripterygium wilfordii</name>
    <name type="common">Thunder God vine</name>
    <dbReference type="NCBI Taxonomy" id="458696"/>
    <lineage>
        <taxon>Eukaryota</taxon>
        <taxon>Viridiplantae</taxon>
        <taxon>Streptophyta</taxon>
        <taxon>Embryophyta</taxon>
        <taxon>Tracheophyta</taxon>
        <taxon>Spermatophyta</taxon>
        <taxon>Magnoliopsida</taxon>
        <taxon>eudicotyledons</taxon>
        <taxon>Gunneridae</taxon>
        <taxon>Pentapetalae</taxon>
        <taxon>rosids</taxon>
        <taxon>fabids</taxon>
        <taxon>Celastrales</taxon>
        <taxon>Celastraceae</taxon>
        <taxon>Tripterygium</taxon>
    </lineage>
</organism>
<accession>A0A7J7CJ05</accession>
<dbReference type="PANTHER" id="PTHR31496:SF53">
    <property type="entry name" value="MYB-LIKE DOMAIN-CONTAINING PROTEIN"/>
    <property type="match status" value="1"/>
</dbReference>
<dbReference type="InterPro" id="IPR006447">
    <property type="entry name" value="Myb_dom_plants"/>
</dbReference>
<evidence type="ECO:0000313" key="9">
    <source>
        <dbReference type="EMBL" id="KAF5734053.1"/>
    </source>
</evidence>
<dbReference type="SUPFAM" id="SSF46689">
    <property type="entry name" value="Homeodomain-like"/>
    <property type="match status" value="1"/>
</dbReference>
<dbReference type="InParanoid" id="A0A7J7CJ05"/>
<protein>
    <submittedName>
        <fullName evidence="9">Transcription repressor KAN1-like</fullName>
    </submittedName>
</protein>
<proteinExistence type="predicted"/>
<reference evidence="9 10" key="1">
    <citation type="journal article" date="2020" name="Nat. Commun.">
        <title>Genome of Tripterygium wilfordii and identification of cytochrome P450 involved in triptolide biosynthesis.</title>
        <authorList>
            <person name="Tu L."/>
            <person name="Su P."/>
            <person name="Zhang Z."/>
            <person name="Gao L."/>
            <person name="Wang J."/>
            <person name="Hu T."/>
            <person name="Zhou J."/>
            <person name="Zhang Y."/>
            <person name="Zhao Y."/>
            <person name="Liu Y."/>
            <person name="Song Y."/>
            <person name="Tong Y."/>
            <person name="Lu Y."/>
            <person name="Yang J."/>
            <person name="Xu C."/>
            <person name="Jia M."/>
            <person name="Peters R.J."/>
            <person name="Huang L."/>
            <person name="Gao W."/>
        </authorList>
    </citation>
    <scope>NUCLEOTIDE SEQUENCE [LARGE SCALE GENOMIC DNA]</scope>
    <source>
        <strain evidence="10">cv. XIE 37</strain>
        <tissue evidence="9">Leaf</tissue>
    </source>
</reference>
<evidence type="ECO:0000256" key="6">
    <source>
        <dbReference type="ARBA" id="ARBA00023242"/>
    </source>
</evidence>
<gene>
    <name evidence="9" type="ORF">HS088_TW16G00495</name>
</gene>
<comment type="subcellular location">
    <subcellularLocation>
        <location evidence="1">Nucleus</location>
    </subcellularLocation>
</comment>
<dbReference type="FunFam" id="1.10.10.60:FF:000002">
    <property type="entry name" value="Myb family transcription factor"/>
    <property type="match status" value="1"/>
</dbReference>
<comment type="caution">
    <text evidence="9">The sequence shown here is derived from an EMBL/GenBank/DDBJ whole genome shotgun (WGS) entry which is preliminary data.</text>
</comment>
<dbReference type="GO" id="GO:0006355">
    <property type="term" value="P:regulation of DNA-templated transcription"/>
    <property type="evidence" value="ECO:0007669"/>
    <property type="project" value="InterPro"/>
</dbReference>
<dbReference type="GO" id="GO:0000976">
    <property type="term" value="F:transcription cis-regulatory region binding"/>
    <property type="evidence" value="ECO:0007669"/>
    <property type="project" value="InterPro"/>
</dbReference>
<feature type="region of interest" description="Disordered" evidence="7">
    <location>
        <begin position="251"/>
        <end position="270"/>
    </location>
</feature>
<evidence type="ECO:0000256" key="4">
    <source>
        <dbReference type="ARBA" id="ARBA00023015"/>
    </source>
</evidence>
<keyword evidence="4" id="KW-0805">Transcription regulation</keyword>
<dbReference type="OrthoDB" id="551907at2759"/>
<dbReference type="InterPro" id="IPR044847">
    <property type="entry name" value="KAN_fam"/>
</dbReference>
<dbReference type="Proteomes" id="UP000593562">
    <property type="component" value="Unassembled WGS sequence"/>
</dbReference>
<evidence type="ECO:0000256" key="1">
    <source>
        <dbReference type="ARBA" id="ARBA00004123"/>
    </source>
</evidence>
<dbReference type="InterPro" id="IPR001005">
    <property type="entry name" value="SANT/Myb"/>
</dbReference>
<dbReference type="GO" id="GO:0005634">
    <property type="term" value="C:nucleus"/>
    <property type="evidence" value="ECO:0007669"/>
    <property type="project" value="UniProtKB-SubCell"/>
</dbReference>
<dbReference type="Pfam" id="PF00249">
    <property type="entry name" value="Myb_DNA-binding"/>
    <property type="match status" value="1"/>
</dbReference>
<evidence type="ECO:0000256" key="7">
    <source>
        <dbReference type="SAM" id="MobiDB-lite"/>
    </source>
</evidence>
<feature type="domain" description="Myb-like" evidence="8">
    <location>
        <begin position="193"/>
        <end position="244"/>
    </location>
</feature>
<keyword evidence="5" id="KW-0804">Transcription</keyword>